<proteinExistence type="predicted"/>
<evidence type="ECO:0000256" key="1">
    <source>
        <dbReference type="SAM" id="MobiDB-lite"/>
    </source>
</evidence>
<gene>
    <name evidence="3" type="ORF">RclHR1_30710001</name>
</gene>
<evidence type="ECO:0000313" key="4">
    <source>
        <dbReference type="Proteomes" id="UP000247702"/>
    </source>
</evidence>
<evidence type="ECO:0000313" key="3">
    <source>
        <dbReference type="EMBL" id="GBB97804.1"/>
    </source>
</evidence>
<keyword evidence="2" id="KW-0812">Transmembrane</keyword>
<protein>
    <submittedName>
        <fullName evidence="3">Uncharacterized protein</fullName>
    </submittedName>
</protein>
<comment type="caution">
    <text evidence="3">The sequence shown here is derived from an EMBL/GenBank/DDBJ whole genome shotgun (WGS) entry which is preliminary data.</text>
</comment>
<evidence type="ECO:0000256" key="2">
    <source>
        <dbReference type="SAM" id="Phobius"/>
    </source>
</evidence>
<keyword evidence="2" id="KW-0472">Membrane</keyword>
<name>A0A2Z6RIB9_9GLOM</name>
<dbReference type="AlphaFoldDB" id="A0A2Z6RIB9"/>
<keyword evidence="2" id="KW-1133">Transmembrane helix</keyword>
<feature type="transmembrane region" description="Helical" evidence="2">
    <location>
        <begin position="12"/>
        <end position="30"/>
    </location>
</feature>
<reference evidence="3 4" key="1">
    <citation type="submission" date="2017-11" db="EMBL/GenBank/DDBJ databases">
        <title>The genome of Rhizophagus clarus HR1 reveals common genetic basis of auxotrophy among arbuscular mycorrhizal fungi.</title>
        <authorList>
            <person name="Kobayashi Y."/>
        </authorList>
    </citation>
    <scope>NUCLEOTIDE SEQUENCE [LARGE SCALE GENOMIC DNA]</scope>
    <source>
        <strain evidence="3 4">HR1</strain>
    </source>
</reference>
<accession>A0A2Z6RIB9</accession>
<feature type="compositionally biased region" description="Polar residues" evidence="1">
    <location>
        <begin position="114"/>
        <end position="147"/>
    </location>
</feature>
<organism evidence="3 4">
    <name type="scientific">Rhizophagus clarus</name>
    <dbReference type="NCBI Taxonomy" id="94130"/>
    <lineage>
        <taxon>Eukaryota</taxon>
        <taxon>Fungi</taxon>
        <taxon>Fungi incertae sedis</taxon>
        <taxon>Mucoromycota</taxon>
        <taxon>Glomeromycotina</taxon>
        <taxon>Glomeromycetes</taxon>
        <taxon>Glomerales</taxon>
        <taxon>Glomeraceae</taxon>
        <taxon>Rhizophagus</taxon>
    </lineage>
</organism>
<feature type="region of interest" description="Disordered" evidence="1">
    <location>
        <begin position="356"/>
        <end position="394"/>
    </location>
</feature>
<keyword evidence="4" id="KW-1185">Reference proteome</keyword>
<dbReference type="Proteomes" id="UP000247702">
    <property type="component" value="Unassembled WGS sequence"/>
</dbReference>
<feature type="region of interest" description="Disordered" evidence="1">
    <location>
        <begin position="108"/>
        <end position="163"/>
    </location>
</feature>
<feature type="compositionally biased region" description="Low complexity" evidence="1">
    <location>
        <begin position="357"/>
        <end position="377"/>
    </location>
</feature>
<dbReference type="EMBL" id="BEXD01002304">
    <property type="protein sequence ID" value="GBB97804.1"/>
    <property type="molecule type" value="Genomic_DNA"/>
</dbReference>
<sequence length="415" mass="47338">MDKLSRNILRDNCFPIIAQFLATFFNLFLLDDKNQAIFLMDSEIHREWEVHANKQSPNIEDLGDPMHQSDASMNFDVFDANSIGSLDDVDDELLATPHLQLQTPSGLDEHVVPTFSTESPEYTPSKPSGSRMVTFNQSTLSLPSTPYKQALKRDSKPQSTPIDNRKKLKQKKTDNILKNGNVIITGYVPQDQEQVISVSTRVHKKYLSARVRLIPDHKCLKCYNGGDWTVNLGEISVRWFPASWNLSERKQQEKFQAVVYNLLDDMTDASLFPNRCSYQFLLDSGIKSFKIVKEVDGSRKLIGYFDTWDHVSTCINNPQLWNDVRISWCCYSTPNFKNLRKSARFGNADKSLQTHKGSNFSFSGSNTNNRKNNQNKTPKSGRSIKKIAQSRNDQSKKPDVKYLIAGLKALLEHYV</sequence>